<evidence type="ECO:0000313" key="1">
    <source>
        <dbReference type="EMBL" id="SBS31378.1"/>
    </source>
</evidence>
<gene>
    <name evidence="1" type="ORF">MSP8886_02093</name>
</gene>
<name>A0A1A8TH59_9GAMM</name>
<evidence type="ECO:0008006" key="3">
    <source>
        <dbReference type="Google" id="ProtNLM"/>
    </source>
</evidence>
<protein>
    <recommendedName>
        <fullName evidence="3">NAD synthetase</fullName>
    </recommendedName>
</protein>
<dbReference type="STRING" id="1792290.MSP8886_02093"/>
<evidence type="ECO:0000313" key="2">
    <source>
        <dbReference type="Proteomes" id="UP000092544"/>
    </source>
</evidence>
<dbReference type="EMBL" id="FLOB01000004">
    <property type="protein sequence ID" value="SBS31378.1"/>
    <property type="molecule type" value="Genomic_DNA"/>
</dbReference>
<sequence>MDYNIFGLNQYQVKSIQRQVSLMKYNDQVKRYISSVLSTLFTEIDKMPAIRGAGVCFVDSDDNVTKLRPAKNNRHIHKKMYVILREPVSSVAPSQFASYLREANAKAREEQFHKELYSAIEACGPIVIGWIVVGATAAAAPISGGSTGIISMTVAAGTIAGTALCVNSANRALTAGVGYGDLLDMLDQNEWYQETISALNIISLAGTAASSVQIFRHIRSLKRLGHSYMDILKGLKREDRVHLTEEILRLKNPHVNNIALKRMIRAGRYPEAFSNSVFRADVIRNIKDAVSNAFSVGTSFKSTASKPNLANQLAIGVVSGENL</sequence>
<dbReference type="Proteomes" id="UP000092544">
    <property type="component" value="Unassembled WGS sequence"/>
</dbReference>
<keyword evidence="2" id="KW-1185">Reference proteome</keyword>
<dbReference type="RefSeq" id="WP_067016102.1">
    <property type="nucleotide sequence ID" value="NZ_FLOB01000004.1"/>
</dbReference>
<proteinExistence type="predicted"/>
<organism evidence="1 2">
    <name type="scientific">Marinomonas spartinae</name>
    <dbReference type="NCBI Taxonomy" id="1792290"/>
    <lineage>
        <taxon>Bacteria</taxon>
        <taxon>Pseudomonadati</taxon>
        <taxon>Pseudomonadota</taxon>
        <taxon>Gammaproteobacteria</taxon>
        <taxon>Oceanospirillales</taxon>
        <taxon>Oceanospirillaceae</taxon>
        <taxon>Marinomonas</taxon>
    </lineage>
</organism>
<reference evidence="1 2" key="1">
    <citation type="submission" date="2016-06" db="EMBL/GenBank/DDBJ databases">
        <authorList>
            <person name="Kjaerup R.B."/>
            <person name="Dalgaard T.S."/>
            <person name="Juul-Madsen H.R."/>
        </authorList>
    </citation>
    <scope>NUCLEOTIDE SEQUENCE [LARGE SCALE GENOMIC DNA]</scope>
    <source>
        <strain evidence="1 2">CECT 8886</strain>
    </source>
</reference>
<accession>A0A1A8TH59</accession>
<dbReference type="AlphaFoldDB" id="A0A1A8TH59"/>
<dbReference type="OrthoDB" id="6828104at2"/>